<dbReference type="GO" id="GO:0008745">
    <property type="term" value="F:N-acetylmuramoyl-L-alanine amidase activity"/>
    <property type="evidence" value="ECO:0007669"/>
    <property type="project" value="UniProtKB-EC"/>
</dbReference>
<dbReference type="PANTHER" id="PTHR30404">
    <property type="entry name" value="N-ACETYLMURAMOYL-L-ALANINE AMIDASE"/>
    <property type="match status" value="1"/>
</dbReference>
<organism evidence="5 6">
    <name type="scientific">Flavobacterium cauense R2A-7</name>
    <dbReference type="NCBI Taxonomy" id="1341154"/>
    <lineage>
        <taxon>Bacteria</taxon>
        <taxon>Pseudomonadati</taxon>
        <taxon>Bacteroidota</taxon>
        <taxon>Flavobacteriia</taxon>
        <taxon>Flavobacteriales</taxon>
        <taxon>Flavobacteriaceae</taxon>
        <taxon>Flavobacterium</taxon>
    </lineage>
</organism>
<dbReference type="InterPro" id="IPR050695">
    <property type="entry name" value="N-acetylmuramoyl_amidase_3"/>
</dbReference>
<dbReference type="Proteomes" id="UP000319848">
    <property type="component" value="Unassembled WGS sequence"/>
</dbReference>
<feature type="domain" description="MurNAc-LAA" evidence="4">
    <location>
        <begin position="96"/>
        <end position="254"/>
    </location>
</feature>
<dbReference type="GO" id="GO:0009253">
    <property type="term" value="P:peptidoglycan catabolic process"/>
    <property type="evidence" value="ECO:0007669"/>
    <property type="project" value="InterPro"/>
</dbReference>
<comment type="catalytic activity">
    <reaction evidence="1">
        <text>Hydrolyzes the link between N-acetylmuramoyl residues and L-amino acid residues in certain cell-wall glycopeptides.</text>
        <dbReference type="EC" id="3.5.1.28"/>
    </reaction>
</comment>
<evidence type="ECO:0000256" key="2">
    <source>
        <dbReference type="ARBA" id="ARBA00011901"/>
    </source>
</evidence>
<gene>
    <name evidence="5" type="ORF">IP98_00966</name>
</gene>
<dbReference type="Pfam" id="PF01520">
    <property type="entry name" value="Amidase_3"/>
    <property type="match status" value="1"/>
</dbReference>
<dbReference type="SUPFAM" id="SSF53187">
    <property type="entry name" value="Zn-dependent exopeptidases"/>
    <property type="match status" value="1"/>
</dbReference>
<evidence type="ECO:0000256" key="3">
    <source>
        <dbReference type="ARBA" id="ARBA00022801"/>
    </source>
</evidence>
<dbReference type="GO" id="GO:0030288">
    <property type="term" value="C:outer membrane-bounded periplasmic space"/>
    <property type="evidence" value="ECO:0007669"/>
    <property type="project" value="TreeGrafter"/>
</dbReference>
<name>A0A562M1J1_9FLAO</name>
<reference evidence="5 6" key="1">
    <citation type="journal article" date="2015" name="Stand. Genomic Sci.">
        <title>Genomic Encyclopedia of Bacterial and Archaeal Type Strains, Phase III: the genomes of soil and plant-associated and newly described type strains.</title>
        <authorList>
            <person name="Whitman W.B."/>
            <person name="Woyke T."/>
            <person name="Klenk H.P."/>
            <person name="Zhou Y."/>
            <person name="Lilburn T.G."/>
            <person name="Beck B.J."/>
            <person name="De Vos P."/>
            <person name="Vandamme P."/>
            <person name="Eisen J.A."/>
            <person name="Garrity G."/>
            <person name="Hugenholtz P."/>
            <person name="Kyrpides N.C."/>
        </authorList>
    </citation>
    <scope>NUCLEOTIDE SEQUENCE [LARGE SCALE GENOMIC DNA]</scope>
    <source>
        <strain evidence="5 6">CGMCC 1.7270</strain>
    </source>
</reference>
<dbReference type="FunFam" id="3.40.630.40:FF:000005">
    <property type="entry name" value="N-acetylmuramoyl-L-alanine amidase (AmiA)"/>
    <property type="match status" value="1"/>
</dbReference>
<dbReference type="PANTHER" id="PTHR30404:SF0">
    <property type="entry name" value="N-ACETYLMURAMOYL-L-ALANINE AMIDASE AMIC"/>
    <property type="match status" value="1"/>
</dbReference>
<dbReference type="CDD" id="cd02696">
    <property type="entry name" value="MurNAc-LAA"/>
    <property type="match status" value="1"/>
</dbReference>
<sequence>MPFLSRYMPDKVKLYLFIFALFLPNFLLCQSKPKFKVVLDAGHGGKDFGAIKNGLKEKEVALDVVLKIGEILEDNNDIEIVYSRKTDVFVELRERADRANKAKANLFVSVHCNSSTSSKPYGSLTLVMGLSRADTNLEIAKTENSVIFQETNYKKNYKGFDPNKPETLIGLKILQEESLKSSIDFASTIQYKFGNKLNRKNKGVHQQPLWVLDATYMPGVLIELGFISNKNEAQYLGSDKGKNELAKAIAESILKFKEDYFAVSEAANHSESIENSKVVQTVKTKSADNKKTYKVQIASSKKKLDTIPSNFKGLKNISRSFENGYYKYFYGSADTNSECEKLLNEAKNKGYASAYIVSDNESK</sequence>
<dbReference type="SMART" id="SM00646">
    <property type="entry name" value="Ami_3"/>
    <property type="match status" value="1"/>
</dbReference>
<dbReference type="STRING" id="1341154.FCR2A7T_21440"/>
<protein>
    <recommendedName>
        <fullName evidence="2">N-acetylmuramoyl-L-alanine amidase</fullName>
        <ecNumber evidence="2">3.5.1.28</ecNumber>
    </recommendedName>
</protein>
<dbReference type="EMBL" id="VLKQ01000003">
    <property type="protein sequence ID" value="TWI13817.1"/>
    <property type="molecule type" value="Genomic_DNA"/>
</dbReference>
<accession>A0A562M1J1</accession>
<keyword evidence="3" id="KW-0378">Hydrolase</keyword>
<dbReference type="Gene3D" id="3.40.630.40">
    <property type="entry name" value="Zn-dependent exopeptidases"/>
    <property type="match status" value="1"/>
</dbReference>
<proteinExistence type="predicted"/>
<dbReference type="AlphaFoldDB" id="A0A562M1J1"/>
<dbReference type="InterPro" id="IPR002508">
    <property type="entry name" value="MurNAc-LAA_cat"/>
</dbReference>
<evidence type="ECO:0000256" key="1">
    <source>
        <dbReference type="ARBA" id="ARBA00001561"/>
    </source>
</evidence>
<evidence type="ECO:0000313" key="6">
    <source>
        <dbReference type="Proteomes" id="UP000319848"/>
    </source>
</evidence>
<comment type="caution">
    <text evidence="5">The sequence shown here is derived from an EMBL/GenBank/DDBJ whole genome shotgun (WGS) entry which is preliminary data.</text>
</comment>
<evidence type="ECO:0000259" key="4">
    <source>
        <dbReference type="SMART" id="SM00646"/>
    </source>
</evidence>
<evidence type="ECO:0000313" key="5">
    <source>
        <dbReference type="EMBL" id="TWI13817.1"/>
    </source>
</evidence>
<dbReference type="EC" id="3.5.1.28" evidence="2"/>
<keyword evidence="6" id="KW-1185">Reference proteome</keyword>